<feature type="region of interest" description="Disordered" evidence="1">
    <location>
        <begin position="60"/>
        <end position="104"/>
    </location>
</feature>
<evidence type="ECO:0000313" key="2">
    <source>
        <dbReference type="EMBL" id="CAK0895154.1"/>
    </source>
</evidence>
<sequence length="104" mass="11010">MSLECARKVHDWYLTHGKKDARKAMPGQSFLRYNPQDPVMPGSLRAPPLRFENPLGVGVGGGTSTLPGAFKRGDLRGSLSEPALHGSEAGSPSVSRRPTSGGPI</sequence>
<evidence type="ECO:0000256" key="1">
    <source>
        <dbReference type="SAM" id="MobiDB-lite"/>
    </source>
</evidence>
<feature type="region of interest" description="Disordered" evidence="1">
    <location>
        <begin position="25"/>
        <end position="46"/>
    </location>
</feature>
<dbReference type="Proteomes" id="UP001189429">
    <property type="component" value="Unassembled WGS sequence"/>
</dbReference>
<keyword evidence="3" id="KW-1185">Reference proteome</keyword>
<evidence type="ECO:0000313" key="3">
    <source>
        <dbReference type="Proteomes" id="UP001189429"/>
    </source>
</evidence>
<dbReference type="EMBL" id="CAUYUJ010019998">
    <property type="protein sequence ID" value="CAK0895154.1"/>
    <property type="molecule type" value="Genomic_DNA"/>
</dbReference>
<gene>
    <name evidence="2" type="ORF">PCOR1329_LOCUS73990</name>
</gene>
<accession>A0ABN9XBG1</accession>
<reference evidence="2" key="1">
    <citation type="submission" date="2023-10" db="EMBL/GenBank/DDBJ databases">
        <authorList>
            <person name="Chen Y."/>
            <person name="Shah S."/>
            <person name="Dougan E. K."/>
            <person name="Thang M."/>
            <person name="Chan C."/>
        </authorList>
    </citation>
    <scope>NUCLEOTIDE SEQUENCE [LARGE SCALE GENOMIC DNA]</scope>
</reference>
<name>A0ABN9XBG1_9DINO</name>
<organism evidence="2 3">
    <name type="scientific">Prorocentrum cordatum</name>
    <dbReference type="NCBI Taxonomy" id="2364126"/>
    <lineage>
        <taxon>Eukaryota</taxon>
        <taxon>Sar</taxon>
        <taxon>Alveolata</taxon>
        <taxon>Dinophyceae</taxon>
        <taxon>Prorocentrales</taxon>
        <taxon>Prorocentraceae</taxon>
        <taxon>Prorocentrum</taxon>
    </lineage>
</organism>
<comment type="caution">
    <text evidence="2">The sequence shown here is derived from an EMBL/GenBank/DDBJ whole genome shotgun (WGS) entry which is preliminary data.</text>
</comment>
<proteinExistence type="predicted"/>
<protein>
    <submittedName>
        <fullName evidence="2">Uncharacterized protein</fullName>
    </submittedName>
</protein>